<comment type="caution">
    <text evidence="1">The sequence shown here is derived from an EMBL/GenBank/DDBJ whole genome shotgun (WGS) entry which is preliminary data.</text>
</comment>
<keyword evidence="2" id="KW-1185">Reference proteome</keyword>
<protein>
    <submittedName>
        <fullName evidence="1">Uncharacterized protein</fullName>
    </submittedName>
</protein>
<gene>
    <name evidence="1" type="ORF">E3N88_18710</name>
</gene>
<accession>A0A5N6NLN7</accession>
<dbReference type="AlphaFoldDB" id="A0A5N6NLN7"/>
<evidence type="ECO:0000313" key="1">
    <source>
        <dbReference type="EMBL" id="KAD4982039.1"/>
    </source>
</evidence>
<proteinExistence type="predicted"/>
<organism evidence="1 2">
    <name type="scientific">Mikania micrantha</name>
    <name type="common">bitter vine</name>
    <dbReference type="NCBI Taxonomy" id="192012"/>
    <lineage>
        <taxon>Eukaryota</taxon>
        <taxon>Viridiplantae</taxon>
        <taxon>Streptophyta</taxon>
        <taxon>Embryophyta</taxon>
        <taxon>Tracheophyta</taxon>
        <taxon>Spermatophyta</taxon>
        <taxon>Magnoliopsida</taxon>
        <taxon>eudicotyledons</taxon>
        <taxon>Gunneridae</taxon>
        <taxon>Pentapetalae</taxon>
        <taxon>asterids</taxon>
        <taxon>campanulids</taxon>
        <taxon>Asterales</taxon>
        <taxon>Asteraceae</taxon>
        <taxon>Asteroideae</taxon>
        <taxon>Heliantheae alliance</taxon>
        <taxon>Eupatorieae</taxon>
        <taxon>Mikania</taxon>
    </lineage>
</organism>
<sequence length="149" mass="16968">MGCTVEPSRVVGCTVKPWTESRAVLSRIWIRVPFMIRRTKSGTSYEMIEEIKKSFLPNMFWRFEILKGSKRYAENDERGRKPCTKRSYGLSGIAKRSCRRKTGEIALGRYAPSRGLIPGDACGFKNFWKAGKGRAVNGDITVRMHVTLM</sequence>
<evidence type="ECO:0000313" key="2">
    <source>
        <dbReference type="Proteomes" id="UP000326396"/>
    </source>
</evidence>
<dbReference type="Proteomes" id="UP000326396">
    <property type="component" value="Linkage Group LG18"/>
</dbReference>
<reference evidence="1 2" key="1">
    <citation type="submission" date="2019-05" db="EMBL/GenBank/DDBJ databases">
        <title>Mikania micrantha, genome provides insights into the molecular mechanism of rapid growth.</title>
        <authorList>
            <person name="Liu B."/>
        </authorList>
    </citation>
    <scope>NUCLEOTIDE SEQUENCE [LARGE SCALE GENOMIC DNA]</scope>
    <source>
        <strain evidence="1">NLD-2019</strain>
        <tissue evidence="1">Leaf</tissue>
    </source>
</reference>
<name>A0A5N6NLN7_9ASTR</name>
<dbReference type="EMBL" id="SZYD01000010">
    <property type="protein sequence ID" value="KAD4982039.1"/>
    <property type="molecule type" value="Genomic_DNA"/>
</dbReference>